<keyword evidence="3" id="KW-1185">Reference proteome</keyword>
<dbReference type="AlphaFoldDB" id="A0A453QJE2"/>
<reference evidence="3" key="1">
    <citation type="journal article" date="2014" name="Science">
        <title>Ancient hybridizations among the ancestral genomes of bread wheat.</title>
        <authorList>
            <consortium name="International Wheat Genome Sequencing Consortium,"/>
            <person name="Marcussen T."/>
            <person name="Sandve S.R."/>
            <person name="Heier L."/>
            <person name="Spannagl M."/>
            <person name="Pfeifer M."/>
            <person name="Jakobsen K.S."/>
            <person name="Wulff B.B."/>
            <person name="Steuernagel B."/>
            <person name="Mayer K.F."/>
            <person name="Olsen O.A."/>
        </authorList>
    </citation>
    <scope>NUCLEOTIDE SEQUENCE [LARGE SCALE GENOMIC DNA]</scope>
    <source>
        <strain evidence="3">cv. AL8/78</strain>
    </source>
</reference>
<name>A0A453QJE2_AEGTS</name>
<evidence type="ECO:0000313" key="2">
    <source>
        <dbReference type="EnsemblPlants" id="AET7Gv20172100.2"/>
    </source>
</evidence>
<dbReference type="Gramene" id="AET7Gv20172100.2">
    <property type="protein sequence ID" value="AET7Gv20172100.2"/>
    <property type="gene ID" value="AET7Gv20172100"/>
</dbReference>
<proteinExistence type="predicted"/>
<evidence type="ECO:0000256" key="1">
    <source>
        <dbReference type="SAM" id="MobiDB-lite"/>
    </source>
</evidence>
<reference evidence="3" key="2">
    <citation type="journal article" date="2017" name="Nat. Plants">
        <title>The Aegilops tauschii genome reveals multiple impacts of transposons.</title>
        <authorList>
            <person name="Zhao G."/>
            <person name="Zou C."/>
            <person name="Li K."/>
            <person name="Wang K."/>
            <person name="Li T."/>
            <person name="Gao L."/>
            <person name="Zhang X."/>
            <person name="Wang H."/>
            <person name="Yang Z."/>
            <person name="Liu X."/>
            <person name="Jiang W."/>
            <person name="Mao L."/>
            <person name="Kong X."/>
            <person name="Jiao Y."/>
            <person name="Jia J."/>
        </authorList>
    </citation>
    <scope>NUCLEOTIDE SEQUENCE [LARGE SCALE GENOMIC DNA]</scope>
    <source>
        <strain evidence="3">cv. AL8/78</strain>
    </source>
</reference>
<reference evidence="2" key="5">
    <citation type="journal article" date="2021" name="G3 (Bethesda)">
        <title>Aegilops tauschii genome assembly Aet v5.0 features greater sequence contiguity and improved annotation.</title>
        <authorList>
            <person name="Wang L."/>
            <person name="Zhu T."/>
            <person name="Rodriguez J.C."/>
            <person name="Deal K.R."/>
            <person name="Dubcovsky J."/>
            <person name="McGuire P.E."/>
            <person name="Lux T."/>
            <person name="Spannagl M."/>
            <person name="Mayer K.F.X."/>
            <person name="Baldrich P."/>
            <person name="Meyers B.C."/>
            <person name="Huo N."/>
            <person name="Gu Y.Q."/>
            <person name="Zhou H."/>
            <person name="Devos K.M."/>
            <person name="Bennetzen J.L."/>
            <person name="Unver T."/>
            <person name="Budak H."/>
            <person name="Gulick P.J."/>
            <person name="Galiba G."/>
            <person name="Kalapos B."/>
            <person name="Nelson D.R."/>
            <person name="Li P."/>
            <person name="You F.M."/>
            <person name="Luo M.C."/>
            <person name="Dvorak J."/>
        </authorList>
    </citation>
    <scope>NUCLEOTIDE SEQUENCE [LARGE SCALE GENOMIC DNA]</scope>
    <source>
        <strain evidence="2">cv. AL8/78</strain>
    </source>
</reference>
<dbReference type="Proteomes" id="UP000015105">
    <property type="component" value="Chromosome 7D"/>
</dbReference>
<reference evidence="2" key="4">
    <citation type="submission" date="2019-03" db="UniProtKB">
        <authorList>
            <consortium name="EnsemblPlants"/>
        </authorList>
    </citation>
    <scope>IDENTIFICATION</scope>
</reference>
<accession>A0A453QJE2</accession>
<protein>
    <submittedName>
        <fullName evidence="2">Uncharacterized protein</fullName>
    </submittedName>
</protein>
<sequence>MSHNATLLRGSPYHRSPLWHWIRRKPWLLRRKLPQCGKNIVPAGAVSWSTSQQCTCLLEPFELGTFCTTSCGSFNLPNPSPSNSKVKSAKTRLKQMDEDPLGLPESVKDKPLGVLLQALWQLKHKPAEGAPATKQDLLIVDSSAITKIEFASGSAPKLEKIIWSFTRGTVGSLSGIGNLPKLKELEFNGELIPCGGERRPCLKVAARRGTPGRKEEVRQEGACSDGDAFRAPPYTAAPAASCHGSPLRWAELAKANHHLVSHALADQPPSPGSSDCHLTVSPEMGSSATAHNQAGDGDGDETGCWMV</sequence>
<dbReference type="EnsemblPlants" id="AET7Gv20172100.2">
    <property type="protein sequence ID" value="AET7Gv20172100.2"/>
    <property type="gene ID" value="AET7Gv20172100"/>
</dbReference>
<feature type="region of interest" description="Disordered" evidence="1">
    <location>
        <begin position="263"/>
        <end position="307"/>
    </location>
</feature>
<reference evidence="2" key="3">
    <citation type="journal article" date="2017" name="Nature">
        <title>Genome sequence of the progenitor of the wheat D genome Aegilops tauschii.</title>
        <authorList>
            <person name="Luo M.C."/>
            <person name="Gu Y.Q."/>
            <person name="Puiu D."/>
            <person name="Wang H."/>
            <person name="Twardziok S.O."/>
            <person name="Deal K.R."/>
            <person name="Huo N."/>
            <person name="Zhu T."/>
            <person name="Wang L."/>
            <person name="Wang Y."/>
            <person name="McGuire P.E."/>
            <person name="Liu S."/>
            <person name="Long H."/>
            <person name="Ramasamy R.K."/>
            <person name="Rodriguez J.C."/>
            <person name="Van S.L."/>
            <person name="Yuan L."/>
            <person name="Wang Z."/>
            <person name="Xia Z."/>
            <person name="Xiao L."/>
            <person name="Anderson O.D."/>
            <person name="Ouyang S."/>
            <person name="Liang Y."/>
            <person name="Zimin A.V."/>
            <person name="Pertea G."/>
            <person name="Qi P."/>
            <person name="Bennetzen J.L."/>
            <person name="Dai X."/>
            <person name="Dawson M.W."/>
            <person name="Muller H.G."/>
            <person name="Kugler K."/>
            <person name="Rivarola-Duarte L."/>
            <person name="Spannagl M."/>
            <person name="Mayer K.F.X."/>
            <person name="Lu F.H."/>
            <person name="Bevan M.W."/>
            <person name="Leroy P."/>
            <person name="Li P."/>
            <person name="You F.M."/>
            <person name="Sun Q."/>
            <person name="Liu Z."/>
            <person name="Lyons E."/>
            <person name="Wicker T."/>
            <person name="Salzberg S.L."/>
            <person name="Devos K.M."/>
            <person name="Dvorak J."/>
        </authorList>
    </citation>
    <scope>NUCLEOTIDE SEQUENCE [LARGE SCALE GENOMIC DNA]</scope>
    <source>
        <strain evidence="2">cv. AL8/78</strain>
    </source>
</reference>
<evidence type="ECO:0000313" key="3">
    <source>
        <dbReference type="Proteomes" id="UP000015105"/>
    </source>
</evidence>
<organism evidence="2 3">
    <name type="scientific">Aegilops tauschii subsp. strangulata</name>
    <name type="common">Goatgrass</name>
    <dbReference type="NCBI Taxonomy" id="200361"/>
    <lineage>
        <taxon>Eukaryota</taxon>
        <taxon>Viridiplantae</taxon>
        <taxon>Streptophyta</taxon>
        <taxon>Embryophyta</taxon>
        <taxon>Tracheophyta</taxon>
        <taxon>Spermatophyta</taxon>
        <taxon>Magnoliopsida</taxon>
        <taxon>Liliopsida</taxon>
        <taxon>Poales</taxon>
        <taxon>Poaceae</taxon>
        <taxon>BOP clade</taxon>
        <taxon>Pooideae</taxon>
        <taxon>Triticodae</taxon>
        <taxon>Triticeae</taxon>
        <taxon>Triticinae</taxon>
        <taxon>Aegilops</taxon>
    </lineage>
</organism>
<feature type="region of interest" description="Disordered" evidence="1">
    <location>
        <begin position="78"/>
        <end position="102"/>
    </location>
</feature>